<dbReference type="GO" id="GO:0004674">
    <property type="term" value="F:protein serine/threonine kinase activity"/>
    <property type="evidence" value="ECO:0007669"/>
    <property type="project" value="UniProtKB-KW"/>
</dbReference>
<sequence>MIQIRSSCPVLLLVLVMTLFSHSLPPATARDTVTPTQPLLDNQTLISSGGRFALGFFSPAAGSASRYVGIWYNNMSARRVVWVANRARPVPGPTGLLSVTANGTMVITDAESNSTVWSMAGRTTAPAVAQLLDNGNFVIRGSAAAEGNYAWQSFEHPTDTMLAGMQLGLNWTTGLSLNLTSWRNTDDPAVGEYYMSMDTDTVIYLSSSSSGKVWRSGPADGSSFRSAGLNYHYVDNSRETALTFQDGDRPMLLVASPAGKAQLLAWLSESDRWDVVWEQPATQCDRIGHCGHGGICDAGTSPVCGCLPGYVPKNPDEWSSGDWSGGCVRETAPDCRNGTDGFAVVSQVKLPRLPTLQRATGFNLDQCRLTCSNNCSCTAYAINGGEYGCNIWVTDLLFDVVHIDGFDQDLYLRVPSSYLVSPSQLHKNKHKMVAITVSLVLGAVLVSACVACFIWKIKTRKKGKTNIFYNLITIRYILHLYITMFSVVVSGATNFSNAELKGINEDLGVPLFDFRTIEAATNYFSAENELGQGGFGTVYKGKLVDDQDIAVKRLAKTSLQGAHEFKNEVKLIAQLQNINLVQLLGCCIEGEERMLIYEYMANKSLDAFLFDKEKSALLDWQTRYRIIVGIARGLLYLHQDSLFRIIHRDLKASNILLDNRMNPKISDFGIARLFGGDETDFSTKKIVGTYGYMSPEYAMEGIFSVKSDVFSFGVLILEIVSGKKNTRAPDASASYQNLVAKAWSLWTEGESSKLVDTSMNKIFPEDEVLRCIKVGLLCVQERPEDRPLMSSVIVMLGADFTSLPEPKQPGFAARTGVLYELDDFSNTREDLSASTGFTSNDFSITQDG</sequence>
<gene>
    <name evidence="29" type="ORF">M6B38_339775</name>
</gene>
<evidence type="ECO:0000256" key="8">
    <source>
        <dbReference type="ARBA" id="ARBA00022729"/>
    </source>
</evidence>
<comment type="caution">
    <text evidence="21">Lacks conserved residue(s) required for the propagation of feature annotation.</text>
</comment>
<dbReference type="GO" id="GO:0005524">
    <property type="term" value="F:ATP binding"/>
    <property type="evidence" value="ECO:0007669"/>
    <property type="project" value="UniProtKB-UniRule"/>
</dbReference>
<dbReference type="Pfam" id="PF01453">
    <property type="entry name" value="B_lectin"/>
    <property type="match status" value="1"/>
</dbReference>
<feature type="domain" description="Bulb-type lectin" evidence="27">
    <location>
        <begin position="30"/>
        <end position="152"/>
    </location>
</feature>
<keyword evidence="2" id="KW-1003">Cell membrane</keyword>
<organism evidence="29 30">
    <name type="scientific">Iris pallida</name>
    <name type="common">Sweet iris</name>
    <dbReference type="NCBI Taxonomy" id="29817"/>
    <lineage>
        <taxon>Eukaryota</taxon>
        <taxon>Viridiplantae</taxon>
        <taxon>Streptophyta</taxon>
        <taxon>Embryophyta</taxon>
        <taxon>Tracheophyta</taxon>
        <taxon>Spermatophyta</taxon>
        <taxon>Magnoliopsida</taxon>
        <taxon>Liliopsida</taxon>
        <taxon>Asparagales</taxon>
        <taxon>Iridaceae</taxon>
        <taxon>Iridoideae</taxon>
        <taxon>Irideae</taxon>
        <taxon>Iris</taxon>
    </lineage>
</organism>
<evidence type="ECO:0000256" key="10">
    <source>
        <dbReference type="ARBA" id="ARBA00022741"/>
    </source>
</evidence>
<dbReference type="PROSITE" id="PS00107">
    <property type="entry name" value="PROTEIN_KINASE_ATP"/>
    <property type="match status" value="1"/>
</dbReference>
<dbReference type="PANTHER" id="PTHR27002">
    <property type="entry name" value="RECEPTOR-LIKE SERINE/THREONINE-PROTEIN KINASE SD1-8"/>
    <property type="match status" value="1"/>
</dbReference>
<evidence type="ECO:0000256" key="1">
    <source>
        <dbReference type="ARBA" id="ARBA00004251"/>
    </source>
</evidence>
<dbReference type="InterPro" id="IPR036426">
    <property type="entry name" value="Bulb-type_lectin_dom_sf"/>
</dbReference>
<evidence type="ECO:0000256" key="5">
    <source>
        <dbReference type="ARBA" id="ARBA00022553"/>
    </source>
</evidence>
<comment type="subcellular location">
    <subcellularLocation>
        <location evidence="1">Cell membrane</location>
        <topology evidence="1">Single-pass type I membrane protein</topology>
    </subcellularLocation>
</comment>
<evidence type="ECO:0000313" key="29">
    <source>
        <dbReference type="EMBL" id="KAJ6833405.1"/>
    </source>
</evidence>
<dbReference type="InterPro" id="IPR011009">
    <property type="entry name" value="Kinase-like_dom_sf"/>
</dbReference>
<keyword evidence="8 24" id="KW-0732">Signal</keyword>
<dbReference type="FunFam" id="1.10.510.10:FF:000060">
    <property type="entry name" value="G-type lectin S-receptor-like serine/threonine-protein kinase"/>
    <property type="match status" value="1"/>
</dbReference>
<evidence type="ECO:0000256" key="9">
    <source>
        <dbReference type="ARBA" id="ARBA00022734"/>
    </source>
</evidence>
<dbReference type="PROSITE" id="PS00108">
    <property type="entry name" value="PROTEIN_KINASE_ST"/>
    <property type="match status" value="1"/>
</dbReference>
<evidence type="ECO:0000259" key="25">
    <source>
        <dbReference type="PROSITE" id="PS50011"/>
    </source>
</evidence>
<evidence type="ECO:0000256" key="23">
    <source>
        <dbReference type="SAM" id="Phobius"/>
    </source>
</evidence>
<comment type="similarity">
    <text evidence="20">Belongs to the protein kinase superfamily. Ser/Thr protein kinase family.</text>
</comment>
<dbReference type="PROSITE" id="PS50927">
    <property type="entry name" value="BULB_LECTIN"/>
    <property type="match status" value="1"/>
</dbReference>
<evidence type="ECO:0000256" key="24">
    <source>
        <dbReference type="SAM" id="SignalP"/>
    </source>
</evidence>
<keyword evidence="11 20" id="KW-0418">Kinase</keyword>
<keyword evidence="4 21" id="KW-0245">EGF-like domain</keyword>
<accession>A0AAX6GYM1</accession>
<dbReference type="GO" id="GO:0051707">
    <property type="term" value="P:response to other organism"/>
    <property type="evidence" value="ECO:0007669"/>
    <property type="project" value="UniProtKB-ARBA"/>
</dbReference>
<keyword evidence="30" id="KW-1185">Reference proteome</keyword>
<evidence type="ECO:0000256" key="12">
    <source>
        <dbReference type="ARBA" id="ARBA00022840"/>
    </source>
</evidence>
<protein>
    <recommendedName>
        <fullName evidence="20">Receptor-like serine/threonine-protein kinase</fullName>
        <ecNumber evidence="20">2.7.11.1</ecNumber>
    </recommendedName>
</protein>
<evidence type="ECO:0000256" key="2">
    <source>
        <dbReference type="ARBA" id="ARBA00022475"/>
    </source>
</evidence>
<dbReference type="CDD" id="cd00028">
    <property type="entry name" value="B_lectin"/>
    <property type="match status" value="1"/>
</dbReference>
<reference evidence="29" key="2">
    <citation type="submission" date="2023-04" db="EMBL/GenBank/DDBJ databases">
        <authorList>
            <person name="Bruccoleri R.E."/>
            <person name="Oakeley E.J."/>
            <person name="Faust A.-M."/>
            <person name="Dessus-Babus S."/>
            <person name="Altorfer M."/>
            <person name="Burckhardt D."/>
            <person name="Oertli M."/>
            <person name="Naumann U."/>
            <person name="Petersen F."/>
            <person name="Wong J."/>
        </authorList>
    </citation>
    <scope>NUCLEOTIDE SEQUENCE</scope>
    <source>
        <strain evidence="29">GSM-AAB239-AS_SAM_17_03QT</strain>
        <tissue evidence="29">Leaf</tissue>
    </source>
</reference>
<dbReference type="InterPro" id="IPR000858">
    <property type="entry name" value="S_locus_glycoprot_dom"/>
</dbReference>
<dbReference type="GO" id="GO:0005886">
    <property type="term" value="C:plasma membrane"/>
    <property type="evidence" value="ECO:0007669"/>
    <property type="project" value="UniProtKB-SubCell"/>
</dbReference>
<keyword evidence="12 20" id="KW-0067">ATP-binding</keyword>
<dbReference type="FunFam" id="2.90.10.10:FF:000009">
    <property type="entry name" value="Receptor-like serine/threonine-protein kinase SD1-8"/>
    <property type="match status" value="1"/>
</dbReference>
<keyword evidence="13 23" id="KW-1133">Transmembrane helix</keyword>
<evidence type="ECO:0000256" key="16">
    <source>
        <dbReference type="ARBA" id="ARBA00023170"/>
    </source>
</evidence>
<dbReference type="SMART" id="SM00108">
    <property type="entry name" value="B_lectin"/>
    <property type="match status" value="1"/>
</dbReference>
<keyword evidence="6 20" id="KW-0808">Transferase</keyword>
<feature type="transmembrane region" description="Helical" evidence="23">
    <location>
        <begin position="432"/>
        <end position="455"/>
    </location>
</feature>
<dbReference type="SUPFAM" id="SSF51110">
    <property type="entry name" value="alpha-D-mannose-specific plant lectins"/>
    <property type="match status" value="1"/>
</dbReference>
<dbReference type="InterPro" id="IPR001245">
    <property type="entry name" value="Ser-Thr/Tyr_kinase_cat_dom"/>
</dbReference>
<evidence type="ECO:0000256" key="15">
    <source>
        <dbReference type="ARBA" id="ARBA00023157"/>
    </source>
</evidence>
<keyword evidence="14 23" id="KW-0472">Membrane</keyword>
<evidence type="ECO:0000256" key="6">
    <source>
        <dbReference type="ARBA" id="ARBA00022679"/>
    </source>
</evidence>
<evidence type="ECO:0000256" key="14">
    <source>
        <dbReference type="ARBA" id="ARBA00023136"/>
    </source>
</evidence>
<dbReference type="Pfam" id="PF08276">
    <property type="entry name" value="PAN_2"/>
    <property type="match status" value="1"/>
</dbReference>
<evidence type="ECO:0000256" key="22">
    <source>
        <dbReference type="PROSITE-ProRule" id="PRU10141"/>
    </source>
</evidence>
<dbReference type="Gene3D" id="3.30.200.20">
    <property type="entry name" value="Phosphorylase Kinase, domain 1"/>
    <property type="match status" value="1"/>
</dbReference>
<evidence type="ECO:0000259" key="26">
    <source>
        <dbReference type="PROSITE" id="PS50026"/>
    </source>
</evidence>
<dbReference type="InterPro" id="IPR024171">
    <property type="entry name" value="SRK-like_kinase"/>
</dbReference>
<evidence type="ECO:0000256" key="20">
    <source>
        <dbReference type="PIRNR" id="PIRNR000641"/>
    </source>
</evidence>
<dbReference type="InterPro" id="IPR000742">
    <property type="entry name" value="EGF"/>
</dbReference>
<dbReference type="PANTHER" id="PTHR27002:SF616">
    <property type="entry name" value="RECEPTOR-LIKE SERINE_THREONINE-PROTEIN KINASE"/>
    <property type="match status" value="1"/>
</dbReference>
<feature type="domain" description="Apple" evidence="28">
    <location>
        <begin position="335"/>
        <end position="415"/>
    </location>
</feature>
<evidence type="ECO:0000256" key="4">
    <source>
        <dbReference type="ARBA" id="ARBA00022536"/>
    </source>
</evidence>
<reference evidence="29" key="1">
    <citation type="journal article" date="2023" name="GigaByte">
        <title>Genome assembly of the bearded iris, Iris pallida Lam.</title>
        <authorList>
            <person name="Bruccoleri R.E."/>
            <person name="Oakeley E.J."/>
            <person name="Faust A.M.E."/>
            <person name="Altorfer M."/>
            <person name="Dessus-Babus S."/>
            <person name="Burckhardt D."/>
            <person name="Oertli M."/>
            <person name="Naumann U."/>
            <person name="Petersen F."/>
            <person name="Wong J."/>
        </authorList>
    </citation>
    <scope>NUCLEOTIDE SEQUENCE</scope>
    <source>
        <strain evidence="29">GSM-AAB239-AS_SAM_17_03QT</strain>
    </source>
</reference>
<dbReference type="Pfam" id="PF07714">
    <property type="entry name" value="PK_Tyr_Ser-Thr"/>
    <property type="match status" value="1"/>
</dbReference>
<dbReference type="PIRSF" id="PIRSF000641">
    <property type="entry name" value="SRK"/>
    <property type="match status" value="1"/>
</dbReference>
<name>A0AAX6GYM1_IRIPA</name>
<comment type="catalytic activity">
    <reaction evidence="19 20">
        <text>L-seryl-[protein] + ATP = O-phospho-L-seryl-[protein] + ADP + H(+)</text>
        <dbReference type="Rhea" id="RHEA:17989"/>
        <dbReference type="Rhea" id="RHEA-COMP:9863"/>
        <dbReference type="Rhea" id="RHEA-COMP:11604"/>
        <dbReference type="ChEBI" id="CHEBI:15378"/>
        <dbReference type="ChEBI" id="CHEBI:29999"/>
        <dbReference type="ChEBI" id="CHEBI:30616"/>
        <dbReference type="ChEBI" id="CHEBI:83421"/>
        <dbReference type="ChEBI" id="CHEBI:456216"/>
        <dbReference type="EC" id="2.7.11.1"/>
    </reaction>
</comment>
<keyword evidence="5" id="KW-0597">Phosphoprotein</keyword>
<keyword evidence="7 23" id="KW-0812">Transmembrane</keyword>
<feature type="signal peptide" evidence="24">
    <location>
        <begin position="1"/>
        <end position="29"/>
    </location>
</feature>
<evidence type="ECO:0000256" key="11">
    <source>
        <dbReference type="ARBA" id="ARBA00022777"/>
    </source>
</evidence>
<dbReference type="InterPro" id="IPR000719">
    <property type="entry name" value="Prot_kinase_dom"/>
</dbReference>
<feature type="transmembrane region" description="Helical" evidence="23">
    <location>
        <begin position="467"/>
        <end position="489"/>
    </location>
</feature>
<dbReference type="SMART" id="SM00220">
    <property type="entry name" value="S_TKc"/>
    <property type="match status" value="1"/>
</dbReference>
<evidence type="ECO:0000259" key="28">
    <source>
        <dbReference type="PROSITE" id="PS50948"/>
    </source>
</evidence>
<evidence type="ECO:0000259" key="27">
    <source>
        <dbReference type="PROSITE" id="PS50927"/>
    </source>
</evidence>
<evidence type="ECO:0000256" key="17">
    <source>
        <dbReference type="ARBA" id="ARBA00023180"/>
    </source>
</evidence>
<evidence type="ECO:0000256" key="13">
    <source>
        <dbReference type="ARBA" id="ARBA00022989"/>
    </source>
</evidence>
<dbReference type="PROSITE" id="PS50011">
    <property type="entry name" value="PROTEIN_KINASE_DOM"/>
    <property type="match status" value="1"/>
</dbReference>
<dbReference type="InterPro" id="IPR008271">
    <property type="entry name" value="Ser/Thr_kinase_AS"/>
</dbReference>
<dbReference type="Pfam" id="PF00954">
    <property type="entry name" value="S_locus_glycop"/>
    <property type="match status" value="1"/>
</dbReference>
<dbReference type="EC" id="2.7.11.1" evidence="20"/>
<comment type="caution">
    <text evidence="29">The sequence shown here is derived from an EMBL/GenBank/DDBJ whole genome shotgun (WGS) entry which is preliminary data.</text>
</comment>
<keyword evidence="10 20" id="KW-0547">Nucleotide-binding</keyword>
<dbReference type="InterPro" id="IPR017441">
    <property type="entry name" value="Protein_kinase_ATP_BS"/>
</dbReference>
<dbReference type="CDD" id="cd14066">
    <property type="entry name" value="STKc_IRAK"/>
    <property type="match status" value="1"/>
</dbReference>
<dbReference type="InterPro" id="IPR001480">
    <property type="entry name" value="Bulb-type_lectin_dom"/>
</dbReference>
<dbReference type="EMBL" id="JANAVB010015000">
    <property type="protein sequence ID" value="KAJ6833405.1"/>
    <property type="molecule type" value="Genomic_DNA"/>
</dbReference>
<feature type="domain" description="Protein kinase" evidence="25">
    <location>
        <begin position="524"/>
        <end position="801"/>
    </location>
</feature>
<evidence type="ECO:0000256" key="18">
    <source>
        <dbReference type="ARBA" id="ARBA00047899"/>
    </source>
</evidence>
<evidence type="ECO:0000256" key="21">
    <source>
        <dbReference type="PROSITE-ProRule" id="PRU00076"/>
    </source>
</evidence>
<evidence type="ECO:0000256" key="19">
    <source>
        <dbReference type="ARBA" id="ARBA00048679"/>
    </source>
</evidence>
<evidence type="ECO:0000256" key="7">
    <source>
        <dbReference type="ARBA" id="ARBA00022692"/>
    </source>
</evidence>
<keyword evidence="16 29" id="KW-0675">Receptor</keyword>
<dbReference type="SMART" id="SM00473">
    <property type="entry name" value="PAN_AP"/>
    <property type="match status" value="1"/>
</dbReference>
<keyword evidence="9" id="KW-0430">Lectin</keyword>
<dbReference type="CDD" id="cd01098">
    <property type="entry name" value="PAN_AP_plant"/>
    <property type="match status" value="1"/>
</dbReference>
<evidence type="ECO:0000313" key="30">
    <source>
        <dbReference type="Proteomes" id="UP001140949"/>
    </source>
</evidence>
<dbReference type="Gene3D" id="1.10.510.10">
    <property type="entry name" value="Transferase(Phosphotransferase) domain 1"/>
    <property type="match status" value="1"/>
</dbReference>
<dbReference type="SUPFAM" id="SSF56112">
    <property type="entry name" value="Protein kinase-like (PK-like)"/>
    <property type="match status" value="1"/>
</dbReference>
<keyword evidence="17" id="KW-0325">Glycoprotein</keyword>
<dbReference type="PROSITE" id="PS50948">
    <property type="entry name" value="PAN"/>
    <property type="match status" value="1"/>
</dbReference>
<evidence type="ECO:0000256" key="3">
    <source>
        <dbReference type="ARBA" id="ARBA00022527"/>
    </source>
</evidence>
<feature type="binding site" evidence="22">
    <location>
        <position position="552"/>
    </location>
    <ligand>
        <name>ATP</name>
        <dbReference type="ChEBI" id="CHEBI:30616"/>
    </ligand>
</feature>
<dbReference type="GO" id="GO:0048544">
    <property type="term" value="P:recognition of pollen"/>
    <property type="evidence" value="ECO:0007669"/>
    <property type="project" value="InterPro"/>
</dbReference>
<dbReference type="PROSITE" id="PS50026">
    <property type="entry name" value="EGF_3"/>
    <property type="match status" value="1"/>
</dbReference>
<dbReference type="GO" id="GO:0030246">
    <property type="term" value="F:carbohydrate binding"/>
    <property type="evidence" value="ECO:0007669"/>
    <property type="project" value="UniProtKB-KW"/>
</dbReference>
<feature type="chain" id="PRO_5043702370" description="Receptor-like serine/threonine-protein kinase" evidence="24">
    <location>
        <begin position="30"/>
        <end position="848"/>
    </location>
</feature>
<dbReference type="Gene3D" id="2.90.10.10">
    <property type="entry name" value="Bulb-type lectin domain"/>
    <property type="match status" value="1"/>
</dbReference>
<dbReference type="Proteomes" id="UP001140949">
    <property type="component" value="Unassembled WGS sequence"/>
</dbReference>
<proteinExistence type="inferred from homology"/>
<dbReference type="InterPro" id="IPR003609">
    <property type="entry name" value="Pan_app"/>
</dbReference>
<keyword evidence="15" id="KW-1015">Disulfide bond</keyword>
<keyword evidence="3 20" id="KW-0723">Serine/threonine-protein kinase</keyword>
<feature type="domain" description="EGF-like" evidence="26">
    <location>
        <begin position="280"/>
        <end position="316"/>
    </location>
</feature>
<dbReference type="AlphaFoldDB" id="A0AAX6GYM1"/>
<dbReference type="FunFam" id="3.30.200.20:FF:000195">
    <property type="entry name" value="G-type lectin S-receptor-like serine/threonine-protein kinase"/>
    <property type="match status" value="1"/>
</dbReference>
<comment type="catalytic activity">
    <reaction evidence="18 20">
        <text>L-threonyl-[protein] + ATP = O-phospho-L-threonyl-[protein] + ADP + H(+)</text>
        <dbReference type="Rhea" id="RHEA:46608"/>
        <dbReference type="Rhea" id="RHEA-COMP:11060"/>
        <dbReference type="Rhea" id="RHEA-COMP:11605"/>
        <dbReference type="ChEBI" id="CHEBI:15378"/>
        <dbReference type="ChEBI" id="CHEBI:30013"/>
        <dbReference type="ChEBI" id="CHEBI:30616"/>
        <dbReference type="ChEBI" id="CHEBI:61977"/>
        <dbReference type="ChEBI" id="CHEBI:456216"/>
        <dbReference type="EC" id="2.7.11.1"/>
    </reaction>
</comment>